<reference evidence="1" key="1">
    <citation type="submission" date="2021-06" db="EMBL/GenBank/DDBJ databases">
        <authorList>
            <person name="Kallberg Y."/>
            <person name="Tangrot J."/>
            <person name="Rosling A."/>
        </authorList>
    </citation>
    <scope>NUCLEOTIDE SEQUENCE</scope>
    <source>
        <strain evidence="1">MA461A</strain>
    </source>
</reference>
<feature type="non-terminal residue" evidence="1">
    <location>
        <position position="143"/>
    </location>
</feature>
<keyword evidence="2" id="KW-1185">Reference proteome</keyword>
<name>A0ACA9QZ37_9GLOM</name>
<evidence type="ECO:0000313" key="2">
    <source>
        <dbReference type="Proteomes" id="UP000789920"/>
    </source>
</evidence>
<evidence type="ECO:0000313" key="1">
    <source>
        <dbReference type="EMBL" id="CAG8769805.1"/>
    </source>
</evidence>
<dbReference type="EMBL" id="CAJVQC010039973">
    <property type="protein sequence ID" value="CAG8769805.1"/>
    <property type="molecule type" value="Genomic_DNA"/>
</dbReference>
<proteinExistence type="predicted"/>
<organism evidence="1 2">
    <name type="scientific">Racocetra persica</name>
    <dbReference type="NCBI Taxonomy" id="160502"/>
    <lineage>
        <taxon>Eukaryota</taxon>
        <taxon>Fungi</taxon>
        <taxon>Fungi incertae sedis</taxon>
        <taxon>Mucoromycota</taxon>
        <taxon>Glomeromycotina</taxon>
        <taxon>Glomeromycetes</taxon>
        <taxon>Diversisporales</taxon>
        <taxon>Gigasporaceae</taxon>
        <taxon>Racocetra</taxon>
    </lineage>
</organism>
<accession>A0ACA9QZ37</accession>
<comment type="caution">
    <text evidence="1">The sequence shown here is derived from an EMBL/GenBank/DDBJ whole genome shotgun (WGS) entry which is preliminary data.</text>
</comment>
<protein>
    <submittedName>
        <fullName evidence="1">25442_t:CDS:1</fullName>
    </submittedName>
</protein>
<dbReference type="Proteomes" id="UP000789920">
    <property type="component" value="Unassembled WGS sequence"/>
</dbReference>
<sequence length="143" mass="16596">MSKIQPMDTGIIVLFKLYYCCLQLQHAIDLDEASERDIYKVSTETIKHCWSYIKIVSLRDEAGMPISTPSQIDALCICTPILIKNWLNPKDEQEVYQQFTDKNFIQGVIKIEQEEEEEILEPTLTTKEKLNVLRDAIKIVTEM</sequence>
<gene>
    <name evidence="1" type="ORF">RPERSI_LOCUS16264</name>
</gene>